<dbReference type="RefSeq" id="WP_267775245.1">
    <property type="nucleotide sequence ID" value="NZ_JAPNKE010000002.1"/>
</dbReference>
<comment type="caution">
    <text evidence="2">The sequence shown here is derived from an EMBL/GenBank/DDBJ whole genome shotgun (WGS) entry which is preliminary data.</text>
</comment>
<name>A0A9X3EX09_9BACT</name>
<evidence type="ECO:0000256" key="1">
    <source>
        <dbReference type="SAM" id="MobiDB-lite"/>
    </source>
</evidence>
<evidence type="ECO:0000313" key="2">
    <source>
        <dbReference type="EMBL" id="MCY1011927.1"/>
    </source>
</evidence>
<dbReference type="EMBL" id="JAPNKE010000002">
    <property type="protein sequence ID" value="MCY1011927.1"/>
    <property type="molecule type" value="Genomic_DNA"/>
</dbReference>
<feature type="region of interest" description="Disordered" evidence="1">
    <location>
        <begin position="21"/>
        <end position="49"/>
    </location>
</feature>
<organism evidence="2 3">
    <name type="scientific">Nannocystis pusilla</name>
    <dbReference type="NCBI Taxonomy" id="889268"/>
    <lineage>
        <taxon>Bacteria</taxon>
        <taxon>Pseudomonadati</taxon>
        <taxon>Myxococcota</taxon>
        <taxon>Polyangia</taxon>
        <taxon>Nannocystales</taxon>
        <taxon>Nannocystaceae</taxon>
        <taxon>Nannocystis</taxon>
    </lineage>
</organism>
<dbReference type="Proteomes" id="UP001150924">
    <property type="component" value="Unassembled WGS sequence"/>
</dbReference>
<gene>
    <name evidence="2" type="ORF">OV079_41575</name>
</gene>
<proteinExistence type="predicted"/>
<accession>A0A9X3EX09</accession>
<sequence>MRSHSRSRSAVLAAMLVAPSCRPKPETATSPTTSTTAPAATTSRKAARPPALVPAQAPIDLLPERTGVVVSAASVRHLLRVVDVATLIGTYRPYYEQAGAYFEQSFGHNLLDPARWPEIGVDPDRPVGAALLDAGSETSCYFISLTDPLRFRDFVDRVGAKLGGSLEPIYEDRGIVLAHEPGARNQLVLRDDFAFMVIVGNPSLAPYDFARELASVDPARGLTASPRWQQAVGPAEPRDLLAFIDAGGMVRAEVEAARRRDEQGVESWAEQELQRLREHGGAAEEIARWEQVAAEQKASEQQFREKRRREQELWSAVLGPLGPIVIEVSLSPEAIAGTARARVPETALLRRVVTAGAGPPLAITAANERVLFGVGGKLDVSEGLDASLRAIGKSADELFAELQRNVGGDPKAALAMLEGTVSFALTAADVAAMARGGGKAELGFNLALSFKDPVTAAALVAVTMAKLPSSPLGLAGLKVKRSKSRGHVVTVPKWREVNVALVGSTLTISTDPKFAQQVERGSTWEPRLAKVGPIVTAPGAAATLLLDHAFLMGMFMGRRHFEGERYLPSQNQPYWRFSSLTPEVINKVPQSAAYKARLKEWLRLDAKIERVEKVQERRRMEGTLAAADSLGALALQLRETPEGLATEGGQYFGPGGLARTIERFIEGTSGGETDYSSYEERGRIEQELMEIRVRDIERSLGVRASE</sequence>
<protein>
    <submittedName>
        <fullName evidence="2">Uncharacterized protein</fullName>
    </submittedName>
</protein>
<dbReference type="AlphaFoldDB" id="A0A9X3EX09"/>
<feature type="compositionally biased region" description="Low complexity" evidence="1">
    <location>
        <begin position="26"/>
        <end position="49"/>
    </location>
</feature>
<reference evidence="2" key="1">
    <citation type="submission" date="2022-11" db="EMBL/GenBank/DDBJ databases">
        <title>Minimal conservation of predation-associated metabolite biosynthetic gene clusters underscores biosynthetic potential of Myxococcota including descriptions for ten novel species: Archangium lansinium sp. nov., Myxococcus landrumus sp. nov., Nannocystis bai.</title>
        <authorList>
            <person name="Ahearne A."/>
            <person name="Stevens C."/>
            <person name="Phillips K."/>
        </authorList>
    </citation>
    <scope>NUCLEOTIDE SEQUENCE</scope>
    <source>
        <strain evidence="2">Na p29</strain>
    </source>
</reference>
<keyword evidence="3" id="KW-1185">Reference proteome</keyword>
<evidence type="ECO:0000313" key="3">
    <source>
        <dbReference type="Proteomes" id="UP001150924"/>
    </source>
</evidence>